<dbReference type="InterPro" id="IPR051799">
    <property type="entry name" value="NADH_flavin_oxidoreductase"/>
</dbReference>
<dbReference type="PANTHER" id="PTHR43656">
    <property type="entry name" value="BINDING OXIDOREDUCTASE, PUTATIVE (AFU_ORTHOLOGUE AFUA_2G08260)-RELATED"/>
    <property type="match status" value="1"/>
</dbReference>
<dbReference type="InterPro" id="IPR013785">
    <property type="entry name" value="Aldolase_TIM"/>
</dbReference>
<evidence type="ECO:0000256" key="1">
    <source>
        <dbReference type="ARBA" id="ARBA00022630"/>
    </source>
</evidence>
<organism evidence="4 5">
    <name type="scientific">Thalassobaculum litoreum DSM 18839</name>
    <dbReference type="NCBI Taxonomy" id="1123362"/>
    <lineage>
        <taxon>Bacteria</taxon>
        <taxon>Pseudomonadati</taxon>
        <taxon>Pseudomonadota</taxon>
        <taxon>Alphaproteobacteria</taxon>
        <taxon>Rhodospirillales</taxon>
        <taxon>Thalassobaculaceae</taxon>
        <taxon>Thalassobaculum</taxon>
    </lineage>
</organism>
<evidence type="ECO:0000259" key="3">
    <source>
        <dbReference type="Pfam" id="PF00724"/>
    </source>
</evidence>
<keyword evidence="5" id="KW-1185">Reference proteome</keyword>
<sequence length="258" mass="26664">MAESAAALADPLTLRCGAVLRCRIAKSAMSDSLGSGTGEATPEQAALYRRWAEGGLALSIVGEVQGDPHALENPGNLVLHADSDIDALREVTHGATGDGAHLWAQLGHAGALAHDGVGRRVGPSALALDGLTCDALTVQEIEALPARYAETARIAKAAGFTGVQVHAAHGFLLSQFLSPLFNRRGDLWGGSLENRMRLPLAVVDAVREAVGSGFPVGVKINATDGLAGGLTEGESLDAIRTVAGHLVLESWTIGFRAK</sequence>
<dbReference type="OrthoDB" id="9804454at2"/>
<gene>
    <name evidence="4" type="ORF">SAMN05660686_01439</name>
</gene>
<dbReference type="GO" id="GO:0016491">
    <property type="term" value="F:oxidoreductase activity"/>
    <property type="evidence" value="ECO:0007669"/>
    <property type="project" value="UniProtKB-KW"/>
</dbReference>
<evidence type="ECO:0000313" key="5">
    <source>
        <dbReference type="Proteomes" id="UP000198615"/>
    </source>
</evidence>
<dbReference type="Gene3D" id="3.20.20.70">
    <property type="entry name" value="Aldolase class I"/>
    <property type="match status" value="1"/>
</dbReference>
<dbReference type="Proteomes" id="UP000198615">
    <property type="component" value="Unassembled WGS sequence"/>
</dbReference>
<dbReference type="PANTHER" id="PTHR43656:SF2">
    <property type="entry name" value="BINDING OXIDOREDUCTASE, PUTATIVE (AFU_ORTHOLOGUE AFUA_2G08260)-RELATED"/>
    <property type="match status" value="1"/>
</dbReference>
<feature type="domain" description="NADH:flavin oxidoreductase/NADH oxidase N-terminal" evidence="3">
    <location>
        <begin position="10"/>
        <end position="240"/>
    </location>
</feature>
<dbReference type="AlphaFoldDB" id="A0A8G2EUP6"/>
<dbReference type="GO" id="GO:0010181">
    <property type="term" value="F:FMN binding"/>
    <property type="evidence" value="ECO:0007669"/>
    <property type="project" value="InterPro"/>
</dbReference>
<keyword evidence="2" id="KW-0560">Oxidoreductase</keyword>
<proteinExistence type="predicted"/>
<dbReference type="SUPFAM" id="SSF51395">
    <property type="entry name" value="FMN-linked oxidoreductases"/>
    <property type="match status" value="1"/>
</dbReference>
<evidence type="ECO:0000256" key="2">
    <source>
        <dbReference type="ARBA" id="ARBA00023002"/>
    </source>
</evidence>
<comment type="caution">
    <text evidence="4">The sequence shown here is derived from an EMBL/GenBank/DDBJ whole genome shotgun (WGS) entry which is preliminary data.</text>
</comment>
<protein>
    <submittedName>
        <fullName evidence="4">NADH:flavin oxidoreductase / NADH oxidase family protein</fullName>
    </submittedName>
</protein>
<accession>A0A8G2EUP6</accession>
<evidence type="ECO:0000313" key="4">
    <source>
        <dbReference type="EMBL" id="SDF46162.1"/>
    </source>
</evidence>
<dbReference type="RefSeq" id="WP_093149205.1">
    <property type="nucleotide sequence ID" value="NZ_FNBW01000003.1"/>
</dbReference>
<name>A0A8G2EUP6_9PROT</name>
<reference evidence="4 5" key="1">
    <citation type="submission" date="2016-10" db="EMBL/GenBank/DDBJ databases">
        <authorList>
            <person name="Varghese N."/>
            <person name="Submissions S."/>
        </authorList>
    </citation>
    <scope>NUCLEOTIDE SEQUENCE [LARGE SCALE GENOMIC DNA]</scope>
    <source>
        <strain evidence="4 5">DSM 18839</strain>
    </source>
</reference>
<dbReference type="InterPro" id="IPR001155">
    <property type="entry name" value="OxRdtase_FMN_N"/>
</dbReference>
<dbReference type="Pfam" id="PF00724">
    <property type="entry name" value="Oxidored_FMN"/>
    <property type="match status" value="1"/>
</dbReference>
<keyword evidence="1" id="KW-0285">Flavoprotein</keyword>
<dbReference type="EMBL" id="FNBW01000003">
    <property type="protein sequence ID" value="SDF46162.1"/>
    <property type="molecule type" value="Genomic_DNA"/>
</dbReference>